<evidence type="ECO:0000313" key="4">
    <source>
        <dbReference type="EMBL" id="REE84389.1"/>
    </source>
</evidence>
<dbReference type="InterPro" id="IPR000182">
    <property type="entry name" value="GNAT_dom"/>
</dbReference>
<reference evidence="4 5" key="1">
    <citation type="submission" date="2018-08" db="EMBL/GenBank/DDBJ databases">
        <title>Genomic Encyclopedia of Type Strains, Phase III (KMG-III): the genomes of soil and plant-associated and newly described type strains.</title>
        <authorList>
            <person name="Whitman W."/>
        </authorList>
    </citation>
    <scope>NUCLEOTIDE SEQUENCE [LARGE SCALE GENOMIC DNA]</scope>
    <source>
        <strain evidence="4 5">CGMCC 1.10966</strain>
    </source>
</reference>
<keyword evidence="5" id="KW-1185">Reference proteome</keyword>
<keyword evidence="1 4" id="KW-0808">Transferase</keyword>
<dbReference type="InterPro" id="IPR050832">
    <property type="entry name" value="Bact_Acetyltransf"/>
</dbReference>
<dbReference type="SUPFAM" id="SSF55729">
    <property type="entry name" value="Acyl-CoA N-acyltransferases (Nat)"/>
    <property type="match status" value="1"/>
</dbReference>
<feature type="domain" description="N-acetyltransferase" evidence="3">
    <location>
        <begin position="3"/>
        <end position="139"/>
    </location>
</feature>
<name>A0A3D9RWL7_9BACL</name>
<proteinExistence type="predicted"/>
<comment type="caution">
    <text evidence="4">The sequence shown here is derived from an EMBL/GenBank/DDBJ whole genome shotgun (WGS) entry which is preliminary data.</text>
</comment>
<organism evidence="4 5">
    <name type="scientific">Paenibacillus taihuensis</name>
    <dbReference type="NCBI Taxonomy" id="1156355"/>
    <lineage>
        <taxon>Bacteria</taxon>
        <taxon>Bacillati</taxon>
        <taxon>Bacillota</taxon>
        <taxon>Bacilli</taxon>
        <taxon>Bacillales</taxon>
        <taxon>Paenibacillaceae</taxon>
        <taxon>Paenibacillus</taxon>
    </lineage>
</organism>
<dbReference type="CDD" id="cd04301">
    <property type="entry name" value="NAT_SF"/>
    <property type="match status" value="1"/>
</dbReference>
<evidence type="ECO:0000256" key="2">
    <source>
        <dbReference type="ARBA" id="ARBA00023315"/>
    </source>
</evidence>
<evidence type="ECO:0000259" key="3">
    <source>
        <dbReference type="PROSITE" id="PS51186"/>
    </source>
</evidence>
<dbReference type="OrthoDB" id="2611698at2"/>
<keyword evidence="2" id="KW-0012">Acyltransferase</keyword>
<dbReference type="EMBL" id="QTTN01000015">
    <property type="protein sequence ID" value="REE84389.1"/>
    <property type="molecule type" value="Genomic_DNA"/>
</dbReference>
<sequence length="139" mass="15997">MEITIRYGNAADLATASSFDRYTPEHILVWKLEHHDILLAEDERGCVGYLKLEHLWSQFPYIGLIKVKEEYRGGGIGKRMLHFVITQLQQQGVHALYSSSQADEPDPQRWHRKMGFFECGIINGINDGNVGEIFFVIKF</sequence>
<dbReference type="Pfam" id="PF00583">
    <property type="entry name" value="Acetyltransf_1"/>
    <property type="match status" value="1"/>
</dbReference>
<dbReference type="InterPro" id="IPR016181">
    <property type="entry name" value="Acyl_CoA_acyltransferase"/>
</dbReference>
<dbReference type="PROSITE" id="PS51186">
    <property type="entry name" value="GNAT"/>
    <property type="match status" value="1"/>
</dbReference>
<dbReference type="PANTHER" id="PTHR43877">
    <property type="entry name" value="AMINOALKYLPHOSPHONATE N-ACETYLTRANSFERASE-RELATED-RELATED"/>
    <property type="match status" value="1"/>
</dbReference>
<dbReference type="AlphaFoldDB" id="A0A3D9RWL7"/>
<accession>A0A3D9RWL7</accession>
<dbReference type="Gene3D" id="3.40.630.30">
    <property type="match status" value="1"/>
</dbReference>
<dbReference type="Proteomes" id="UP000256304">
    <property type="component" value="Unassembled WGS sequence"/>
</dbReference>
<evidence type="ECO:0000256" key="1">
    <source>
        <dbReference type="ARBA" id="ARBA00022679"/>
    </source>
</evidence>
<dbReference type="RefSeq" id="WP_116189677.1">
    <property type="nucleotide sequence ID" value="NZ_QTTN01000015.1"/>
</dbReference>
<protein>
    <submittedName>
        <fullName evidence="4">Acetyltransferase (GNAT) family protein</fullName>
    </submittedName>
</protein>
<dbReference type="GO" id="GO:0016747">
    <property type="term" value="F:acyltransferase activity, transferring groups other than amino-acyl groups"/>
    <property type="evidence" value="ECO:0007669"/>
    <property type="project" value="InterPro"/>
</dbReference>
<gene>
    <name evidence="4" type="ORF">A8990_11566</name>
</gene>
<evidence type="ECO:0000313" key="5">
    <source>
        <dbReference type="Proteomes" id="UP000256304"/>
    </source>
</evidence>